<dbReference type="InterPro" id="IPR043129">
    <property type="entry name" value="ATPase_NBD"/>
</dbReference>
<dbReference type="PANTHER" id="PTHR40278:SF1">
    <property type="entry name" value="DNA UTILIZATION PROTEIN HOFN"/>
    <property type="match status" value="1"/>
</dbReference>
<dbReference type="InterPro" id="IPR005883">
    <property type="entry name" value="PilM"/>
</dbReference>
<gene>
    <name evidence="2" type="ORF">dnm_005070</name>
</gene>
<name>A0A975GKG9_9BACT</name>
<evidence type="ECO:0000313" key="3">
    <source>
        <dbReference type="Proteomes" id="UP000663722"/>
    </source>
</evidence>
<evidence type="ECO:0000256" key="1">
    <source>
        <dbReference type="SAM" id="Phobius"/>
    </source>
</evidence>
<feature type="transmembrane region" description="Helical" evidence="1">
    <location>
        <begin position="255"/>
        <end position="274"/>
    </location>
</feature>
<organism evidence="2 3">
    <name type="scientific">Desulfonema magnum</name>
    <dbReference type="NCBI Taxonomy" id="45655"/>
    <lineage>
        <taxon>Bacteria</taxon>
        <taxon>Pseudomonadati</taxon>
        <taxon>Thermodesulfobacteriota</taxon>
        <taxon>Desulfobacteria</taxon>
        <taxon>Desulfobacterales</taxon>
        <taxon>Desulfococcaceae</taxon>
        <taxon>Desulfonema</taxon>
    </lineage>
</organism>
<keyword evidence="1" id="KW-0472">Membrane</keyword>
<dbReference type="Pfam" id="PF11104">
    <property type="entry name" value="PilM_2"/>
    <property type="match status" value="1"/>
</dbReference>
<keyword evidence="1" id="KW-0812">Transmembrane</keyword>
<dbReference type="InterPro" id="IPR007813">
    <property type="entry name" value="PilN"/>
</dbReference>
<protein>
    <submittedName>
        <fullName evidence="2">Pilus assembly domains-containing protein</fullName>
    </submittedName>
</protein>
<keyword evidence="3" id="KW-1185">Reference proteome</keyword>
<accession>A0A975GKG9</accession>
<dbReference type="Proteomes" id="UP000663722">
    <property type="component" value="Chromosome"/>
</dbReference>
<dbReference type="Gene3D" id="3.30.1490.300">
    <property type="match status" value="1"/>
</dbReference>
<evidence type="ECO:0000313" key="2">
    <source>
        <dbReference type="EMBL" id="QTA84510.1"/>
    </source>
</evidence>
<dbReference type="RefSeq" id="WP_207680969.1">
    <property type="nucleotide sequence ID" value="NZ_CP061800.1"/>
</dbReference>
<dbReference type="Gene3D" id="3.30.420.40">
    <property type="match status" value="1"/>
</dbReference>
<dbReference type="PANTHER" id="PTHR40278">
    <property type="entry name" value="DNA UTILIZATION PROTEIN HOFN"/>
    <property type="match status" value="1"/>
</dbReference>
<sequence length="404" mass="45907">MFFQYSLGIDIKDDKIAIAYLRTSFKKVVLAGHEIYALEKDKSLREKLESVREMVTEFMRENRMNGSTNIFVGIPTELTIFKDIEFPLAVKENLGSTLRYEMEKHIPLPADEVHFDYQMLSEDKRSNRLRVLLMVAKKTAIAPYLDFAMSFPHAASGTKRGRGISGIEPCSTALVNFFAYHSGPRWSGSDNEFLALLRKGEQNSVSEIPPDVSGTSIPSYELAPAFGLGLKGLWNAPAQMNLLPREFRKKPNKSGYYVMMFLMVMMILAGLAWGGSHILKQRLRLKALDTEMTRLVSEIKNIDRIQSSFQELEERLSYLNTLRLSHVSALDILRELSEIIPETAWTRELRFSEKGMQLEGYAESASELIPILEASPLFKDAVFLSTITKEKDGKERFRIGLKVN</sequence>
<dbReference type="Pfam" id="PF05137">
    <property type="entry name" value="PilN"/>
    <property type="match status" value="1"/>
</dbReference>
<dbReference type="InterPro" id="IPR052534">
    <property type="entry name" value="Extracell_DNA_Util/SecSys_Comp"/>
</dbReference>
<dbReference type="EMBL" id="CP061800">
    <property type="protein sequence ID" value="QTA84510.1"/>
    <property type="molecule type" value="Genomic_DNA"/>
</dbReference>
<dbReference type="KEGG" id="dmm:dnm_005070"/>
<keyword evidence="1" id="KW-1133">Transmembrane helix</keyword>
<proteinExistence type="predicted"/>
<reference evidence="2" key="1">
    <citation type="journal article" date="2021" name="Microb. Physiol.">
        <title>Proteogenomic Insights into the Physiology of Marine, Sulfate-Reducing, Filamentous Desulfonema limicola and Desulfonema magnum.</title>
        <authorList>
            <person name="Schnaars V."/>
            <person name="Wohlbrand L."/>
            <person name="Scheve S."/>
            <person name="Hinrichs C."/>
            <person name="Reinhardt R."/>
            <person name="Rabus R."/>
        </authorList>
    </citation>
    <scope>NUCLEOTIDE SEQUENCE</scope>
    <source>
        <strain evidence="2">4be13</strain>
    </source>
</reference>
<dbReference type="SUPFAM" id="SSF53067">
    <property type="entry name" value="Actin-like ATPase domain"/>
    <property type="match status" value="1"/>
</dbReference>
<dbReference type="AlphaFoldDB" id="A0A975GKG9"/>